<evidence type="ECO:0008006" key="6">
    <source>
        <dbReference type="Google" id="ProtNLM"/>
    </source>
</evidence>
<feature type="compositionally biased region" description="Basic and acidic residues" evidence="3">
    <location>
        <begin position="391"/>
        <end position="422"/>
    </location>
</feature>
<evidence type="ECO:0000313" key="4">
    <source>
        <dbReference type="EnsemblMetazoa" id="XP_030832905"/>
    </source>
</evidence>
<protein>
    <recommendedName>
        <fullName evidence="6">Coiled-coil domain-containing protein 112</fullName>
    </recommendedName>
</protein>
<evidence type="ECO:0000256" key="1">
    <source>
        <dbReference type="ARBA" id="ARBA00023054"/>
    </source>
</evidence>
<dbReference type="PANTHER" id="PTHR21549">
    <property type="entry name" value="MUTATED IN BLADDER CANCER 1"/>
    <property type="match status" value="1"/>
</dbReference>
<dbReference type="InParanoid" id="A0A7M7SUR9"/>
<keyword evidence="5" id="KW-1185">Reference proteome</keyword>
<name>A0A7M7SUR9_STRPU</name>
<dbReference type="Gene3D" id="1.10.287.1490">
    <property type="match status" value="1"/>
</dbReference>
<dbReference type="CTD" id="153733"/>
<dbReference type="OMA" id="HRAVPAW"/>
<accession>A0A7M7SUR9</accession>
<dbReference type="GeneID" id="576054"/>
<dbReference type="OrthoDB" id="2152435at2759"/>
<evidence type="ECO:0000313" key="5">
    <source>
        <dbReference type="Proteomes" id="UP000007110"/>
    </source>
</evidence>
<keyword evidence="1 2" id="KW-0175">Coiled coil</keyword>
<dbReference type="PANTHER" id="PTHR21549:SF0">
    <property type="entry name" value="COILED-COIL DOMAIN-CONTAINING PROTEIN 112"/>
    <property type="match status" value="1"/>
</dbReference>
<feature type="region of interest" description="Disordered" evidence="3">
    <location>
        <begin position="1"/>
        <end position="39"/>
    </location>
</feature>
<feature type="region of interest" description="Disordered" evidence="3">
    <location>
        <begin position="354"/>
        <end position="422"/>
    </location>
</feature>
<feature type="compositionally biased region" description="Low complexity" evidence="3">
    <location>
        <begin position="11"/>
        <end position="29"/>
    </location>
</feature>
<feature type="region of interest" description="Disordered" evidence="3">
    <location>
        <begin position="439"/>
        <end position="510"/>
    </location>
</feature>
<feature type="compositionally biased region" description="Basic and acidic residues" evidence="3">
    <location>
        <begin position="439"/>
        <end position="449"/>
    </location>
</feature>
<feature type="coiled-coil region" evidence="2">
    <location>
        <begin position="47"/>
        <end position="74"/>
    </location>
</feature>
<dbReference type="RefSeq" id="XP_030832905.1">
    <property type="nucleotide sequence ID" value="XM_030977045.1"/>
</dbReference>
<evidence type="ECO:0000256" key="2">
    <source>
        <dbReference type="SAM" id="Coils"/>
    </source>
</evidence>
<feature type="compositionally biased region" description="Basic and acidic residues" evidence="3">
    <location>
        <begin position="319"/>
        <end position="333"/>
    </location>
</feature>
<reference evidence="4" key="2">
    <citation type="submission" date="2021-01" db="UniProtKB">
        <authorList>
            <consortium name="EnsemblMetazoa"/>
        </authorList>
    </citation>
    <scope>IDENTIFICATION</scope>
</reference>
<feature type="compositionally biased region" description="Basic and acidic residues" evidence="3">
    <location>
        <begin position="1"/>
        <end position="10"/>
    </location>
</feature>
<feature type="compositionally biased region" description="Basic and acidic residues" evidence="3">
    <location>
        <begin position="354"/>
        <end position="384"/>
    </location>
</feature>
<dbReference type="KEGG" id="spu:576054"/>
<dbReference type="Proteomes" id="UP000007110">
    <property type="component" value="Unassembled WGS sequence"/>
</dbReference>
<dbReference type="EnsemblMetazoa" id="XM_030977045">
    <property type="protein sequence ID" value="XP_030832905"/>
    <property type="gene ID" value="LOC576054"/>
</dbReference>
<proteinExistence type="predicted"/>
<reference evidence="5" key="1">
    <citation type="submission" date="2015-02" db="EMBL/GenBank/DDBJ databases">
        <title>Genome sequencing for Strongylocentrotus purpuratus.</title>
        <authorList>
            <person name="Murali S."/>
            <person name="Liu Y."/>
            <person name="Vee V."/>
            <person name="English A."/>
            <person name="Wang M."/>
            <person name="Skinner E."/>
            <person name="Han Y."/>
            <person name="Muzny D.M."/>
            <person name="Worley K.C."/>
            <person name="Gibbs R.A."/>
        </authorList>
    </citation>
    <scope>NUCLEOTIDE SEQUENCE</scope>
</reference>
<evidence type="ECO:0000256" key="3">
    <source>
        <dbReference type="SAM" id="MobiDB-lite"/>
    </source>
</evidence>
<organism evidence="4 5">
    <name type="scientific">Strongylocentrotus purpuratus</name>
    <name type="common">Purple sea urchin</name>
    <dbReference type="NCBI Taxonomy" id="7668"/>
    <lineage>
        <taxon>Eukaryota</taxon>
        <taxon>Metazoa</taxon>
        <taxon>Echinodermata</taxon>
        <taxon>Eleutherozoa</taxon>
        <taxon>Echinozoa</taxon>
        <taxon>Echinoidea</taxon>
        <taxon>Euechinoidea</taxon>
        <taxon>Echinacea</taxon>
        <taxon>Camarodonta</taxon>
        <taxon>Echinidea</taxon>
        <taxon>Strongylocentrotidae</taxon>
        <taxon>Strongylocentrotus</taxon>
    </lineage>
</organism>
<feature type="region of interest" description="Disordered" evidence="3">
    <location>
        <begin position="306"/>
        <end position="333"/>
    </location>
</feature>
<dbReference type="InterPro" id="IPR039902">
    <property type="entry name" value="CCDC148/CCDC112"/>
</dbReference>
<sequence>MAAPRPKVDSGRSSSRSSSRLDSGRTSSRAGNKATWIQKSSPDQVKKIELLRELDQLEKKIAALEREKQAHVYSKRSEFRQDYTALEELESKTVSDRKNEKVKVRGQLEKMRSTVDKFQHQLQNVKPTPEFVEKLKETMEDIESVIDSFKDQQRTIYEELMIEEKTLWQEISALENRYESWAQALPITIPVNTKTSTKPQPVSSARNAMASMPPEVAAFERFLQQTGGHRGGWDEYDHGTFMRIRNKYKGRPLFMDEAAVSLPGRDMIDVKCHENWYQEYTTLLQRKKDGIQKWRLVKEAQKDELMSNVGRDEEEQEETAQRKAELKAKKMEEERREKYEKLNAWKVQRELEKAEEEERKLEEEYKKARKHDMERQRKMEEKSRVQMHIQQRKEEDLLRQMEQERRRDAENEEKRRGAAQERVRFLERDRRLMEERLAREKAKEEEEKRKKQRLQRLKSQVEVQAKRDPTRLYQLTAGWKERKKDTASAGNGPVLHIPHRAVPSWRGGPS</sequence>
<dbReference type="AlphaFoldDB" id="A0A7M7SUR9"/>